<name>A0ABQ5KWA5_9EUKA</name>
<dbReference type="InterPro" id="IPR036971">
    <property type="entry name" value="PDEase_catalytic_dom_sf"/>
</dbReference>
<evidence type="ECO:0000256" key="3">
    <source>
        <dbReference type="SAM" id="MobiDB-lite"/>
    </source>
</evidence>
<protein>
    <submittedName>
        <fullName evidence="5">3'5'-cyclic nucleotide phosphodiesterase like protein</fullName>
    </submittedName>
</protein>
<keyword evidence="1" id="KW-0479">Metal-binding</keyword>
<accession>A0ABQ5KWA5</accession>
<comment type="caution">
    <text evidence="5">The sequence shown here is derived from an EMBL/GenBank/DDBJ whole genome shotgun (WGS) entry which is preliminary data.</text>
</comment>
<feature type="region of interest" description="Disordered" evidence="3">
    <location>
        <begin position="385"/>
        <end position="430"/>
    </location>
</feature>
<sequence>MLNFEKAYGNLTSRLPFAADLARATQEKVVSRLTMLCGGSDDRVFCRTKIRSINFEILNDILELCKVHSAGSNASFDILSLSFCIHDTNYTKSIPYHTNVHSASVTQHIVRSFLLLRDLLPPNSFSEMDSLLWVIATAGHDIRHPGLRKHVLEHFASPIVTKYGLESPLERHHVAVTLVLLRECAVFRHSEFAIVQRAIFRLILATSLDIQYEWETGIRAANMEEKIDSIWKQYRDSSKSVTLEQSEDGYYFPYNMKELSALIDSLAIALVKLSDISGPCRAHSAKMDRVNVYKEFMLEGDMLLACGIVPSRDCRRGEGFDIYRIEAEIGFLSFVRNLYQALAESLGKYGGKEIAGVFLPIIDSEKKEFEEQLLIQKAKDDCVSGVSHLSAQKKKGKESGFDSDPREAPSTQAGYLYKADVSEIQKQNDE</sequence>
<proteinExistence type="predicted"/>
<dbReference type="EMBL" id="BQXS01011055">
    <property type="protein sequence ID" value="GKT35739.1"/>
    <property type="molecule type" value="Genomic_DNA"/>
</dbReference>
<evidence type="ECO:0000313" key="5">
    <source>
        <dbReference type="EMBL" id="GKT35739.1"/>
    </source>
</evidence>
<evidence type="ECO:0000256" key="1">
    <source>
        <dbReference type="ARBA" id="ARBA00022723"/>
    </source>
</evidence>
<dbReference type="InterPro" id="IPR002073">
    <property type="entry name" value="PDEase_catalytic_dom"/>
</dbReference>
<dbReference type="PRINTS" id="PR00387">
    <property type="entry name" value="PDIESTERASE1"/>
</dbReference>
<dbReference type="PANTHER" id="PTHR11347">
    <property type="entry name" value="CYCLIC NUCLEOTIDE PHOSPHODIESTERASE"/>
    <property type="match status" value="1"/>
</dbReference>
<dbReference type="Gene3D" id="1.10.1300.10">
    <property type="entry name" value="3'5'-cyclic nucleotide phosphodiesterase, catalytic domain"/>
    <property type="match status" value="1"/>
</dbReference>
<reference evidence="5" key="1">
    <citation type="submission" date="2022-03" db="EMBL/GenBank/DDBJ databases">
        <title>Draft genome sequence of Aduncisulcus paluster, a free-living microaerophilic Fornicata.</title>
        <authorList>
            <person name="Yuyama I."/>
            <person name="Kume K."/>
            <person name="Tamura T."/>
            <person name="Inagaki Y."/>
            <person name="Hashimoto T."/>
        </authorList>
    </citation>
    <scope>NUCLEOTIDE SEQUENCE</scope>
    <source>
        <strain evidence="5">NY0171</strain>
    </source>
</reference>
<dbReference type="InterPro" id="IPR023088">
    <property type="entry name" value="PDEase"/>
</dbReference>
<evidence type="ECO:0000256" key="2">
    <source>
        <dbReference type="ARBA" id="ARBA00022801"/>
    </source>
</evidence>
<evidence type="ECO:0000313" key="6">
    <source>
        <dbReference type="Proteomes" id="UP001057375"/>
    </source>
</evidence>
<dbReference type="Proteomes" id="UP001057375">
    <property type="component" value="Unassembled WGS sequence"/>
</dbReference>
<organism evidence="5 6">
    <name type="scientific">Aduncisulcus paluster</name>
    <dbReference type="NCBI Taxonomy" id="2918883"/>
    <lineage>
        <taxon>Eukaryota</taxon>
        <taxon>Metamonada</taxon>
        <taxon>Carpediemonas-like organisms</taxon>
        <taxon>Aduncisulcus</taxon>
    </lineage>
</organism>
<keyword evidence="2" id="KW-0378">Hydrolase</keyword>
<feature type="compositionally biased region" description="Basic and acidic residues" evidence="3">
    <location>
        <begin position="420"/>
        <end position="430"/>
    </location>
</feature>
<evidence type="ECO:0000259" key="4">
    <source>
        <dbReference type="Pfam" id="PF00233"/>
    </source>
</evidence>
<gene>
    <name evidence="5" type="ORF">ADUPG1_008835</name>
</gene>
<dbReference type="SUPFAM" id="SSF109604">
    <property type="entry name" value="HD-domain/PDEase-like"/>
    <property type="match status" value="1"/>
</dbReference>
<feature type="compositionally biased region" description="Basic and acidic residues" evidence="3">
    <location>
        <begin position="397"/>
        <end position="407"/>
    </location>
</feature>
<feature type="domain" description="PDEase" evidence="4">
    <location>
        <begin position="96"/>
        <end position="346"/>
    </location>
</feature>
<dbReference type="Pfam" id="PF00233">
    <property type="entry name" value="PDEase_I"/>
    <property type="match status" value="1"/>
</dbReference>
<keyword evidence="6" id="KW-1185">Reference proteome</keyword>